<dbReference type="SUPFAM" id="SSF64182">
    <property type="entry name" value="DHH phosphoesterases"/>
    <property type="match status" value="1"/>
</dbReference>
<comment type="caution">
    <text evidence="9">The sequence shown here is derived from an EMBL/GenBank/DDBJ whole genome shotgun (WGS) entry which is preliminary data.</text>
</comment>
<evidence type="ECO:0000256" key="5">
    <source>
        <dbReference type="ARBA" id="ARBA00022839"/>
    </source>
</evidence>
<evidence type="ECO:0000259" key="8">
    <source>
        <dbReference type="Pfam" id="PF17768"/>
    </source>
</evidence>
<dbReference type="AlphaFoldDB" id="A0A418PZP1"/>
<dbReference type="InterPro" id="IPR004610">
    <property type="entry name" value="RecJ"/>
</dbReference>
<gene>
    <name evidence="9" type="primary">recJ</name>
    <name evidence="9" type="ORF">D3M59_07230</name>
</gene>
<evidence type="ECO:0000259" key="7">
    <source>
        <dbReference type="Pfam" id="PF02272"/>
    </source>
</evidence>
<dbReference type="Gene3D" id="3.10.310.30">
    <property type="match status" value="1"/>
</dbReference>
<dbReference type="InterPro" id="IPR038763">
    <property type="entry name" value="DHH_sf"/>
</dbReference>
<dbReference type="OrthoDB" id="9809852at2"/>
<feature type="domain" description="RecJ OB" evidence="8">
    <location>
        <begin position="472"/>
        <end position="581"/>
    </location>
</feature>
<keyword evidence="5 9" id="KW-0269">Exonuclease</keyword>
<dbReference type="Pfam" id="PF02272">
    <property type="entry name" value="DHHA1"/>
    <property type="match status" value="1"/>
</dbReference>
<dbReference type="InterPro" id="IPR001667">
    <property type="entry name" value="DDH_dom"/>
</dbReference>
<keyword evidence="3" id="KW-0540">Nuclease</keyword>
<reference evidence="9 10" key="1">
    <citation type="submission" date="2018-09" db="EMBL/GenBank/DDBJ databases">
        <title>Sphingomonas sp. DAC4.</title>
        <authorList>
            <person name="Seo T."/>
        </authorList>
    </citation>
    <scope>NUCLEOTIDE SEQUENCE [LARGE SCALE GENOMIC DNA]</scope>
    <source>
        <strain evidence="9 10">DAC4</strain>
    </source>
</reference>
<keyword evidence="4" id="KW-0378">Hydrolase</keyword>
<dbReference type="GO" id="GO:0008409">
    <property type="term" value="F:5'-3' exonuclease activity"/>
    <property type="evidence" value="ECO:0007669"/>
    <property type="project" value="InterPro"/>
</dbReference>
<accession>A0A418PZP1</accession>
<dbReference type="InterPro" id="IPR051673">
    <property type="entry name" value="SSDNA_exonuclease_RecJ"/>
</dbReference>
<protein>
    <recommendedName>
        <fullName evidence="2">Single-stranded-DNA-specific exonuclease RecJ</fullName>
    </recommendedName>
</protein>
<dbReference type="NCBIfam" id="TIGR00644">
    <property type="entry name" value="recJ"/>
    <property type="match status" value="1"/>
</dbReference>
<dbReference type="PANTHER" id="PTHR30255:SF2">
    <property type="entry name" value="SINGLE-STRANDED-DNA-SPECIFIC EXONUCLEASE RECJ"/>
    <property type="match status" value="1"/>
</dbReference>
<dbReference type="Proteomes" id="UP000285023">
    <property type="component" value="Unassembled WGS sequence"/>
</dbReference>
<feature type="domain" description="DDH" evidence="6">
    <location>
        <begin position="85"/>
        <end position="245"/>
    </location>
</feature>
<dbReference type="PANTHER" id="PTHR30255">
    <property type="entry name" value="SINGLE-STRANDED-DNA-SPECIFIC EXONUCLEASE RECJ"/>
    <property type="match status" value="1"/>
</dbReference>
<keyword evidence="10" id="KW-1185">Reference proteome</keyword>
<dbReference type="InterPro" id="IPR041122">
    <property type="entry name" value="RecJ_OB"/>
</dbReference>
<proteinExistence type="inferred from homology"/>
<dbReference type="GO" id="GO:0003676">
    <property type="term" value="F:nucleic acid binding"/>
    <property type="evidence" value="ECO:0007669"/>
    <property type="project" value="InterPro"/>
</dbReference>
<dbReference type="Pfam" id="PF01368">
    <property type="entry name" value="DHH"/>
    <property type="match status" value="1"/>
</dbReference>
<dbReference type="EMBL" id="QXTF01000002">
    <property type="protein sequence ID" value="RIX29106.1"/>
    <property type="molecule type" value="Genomic_DNA"/>
</dbReference>
<organism evidence="9 10">
    <name type="scientific">Sphingomonas edaphi</name>
    <dbReference type="NCBI Taxonomy" id="2315689"/>
    <lineage>
        <taxon>Bacteria</taxon>
        <taxon>Pseudomonadati</taxon>
        <taxon>Pseudomonadota</taxon>
        <taxon>Alphaproteobacteria</taxon>
        <taxon>Sphingomonadales</taxon>
        <taxon>Sphingomonadaceae</taxon>
        <taxon>Sphingomonas</taxon>
    </lineage>
</organism>
<name>A0A418PZP1_9SPHN</name>
<evidence type="ECO:0000313" key="9">
    <source>
        <dbReference type="EMBL" id="RIX29106.1"/>
    </source>
</evidence>
<dbReference type="InterPro" id="IPR003156">
    <property type="entry name" value="DHHA1_dom"/>
</dbReference>
<sequence>MSGAFACGVERSLTGQPWRWRRSGGDDLQRDLVDQLLLARGIEEADLARHRAPTIREFLPDPSVFADMDKAAARLADAVQRGETIAIFGDYDVDGATSAALLILLLRRLGLEPMVYIPDRLMEGYGPSGAALVELKGRGANLVITVDCGAQAFEALDEAAAAGLDVIVCDHHQCATRLPTALAVINPNRLDESETGAAHGHVAAVGMAFLLGVAVIRELRQRGQFAGDRTEPRIIDLLDIVALGTVADVARLKTLNRAFVTQGLKVMADGRNIGLVALAEAARLVKAPTARDLGFALGPRINAGGRVGKSDLGVRLLTSTDLEEARIIAAELDRLNEERRAIEMIVTEQAGEAAEAQAEHPLIMVSGKGWHPGVIGIVASRLKERFGRPAIVIAEDEDGTGKGSGRSISGVDLGAAVLAAKDSGLIVAGGGHAMAAGLTVSPGGIDSLRQFLNERMATDVASARGNRSLLLDALLAPGGVAGNLCDSLDAAGPYGAGWPAPRVAAGPARLMRAGVVGNGHVRAIAVGDDGKSFKLIAFRAAETELGQALLSSPSDKRWWLAGSIKRDEWNGGNAAEMHLEDAAPA</sequence>
<evidence type="ECO:0000256" key="4">
    <source>
        <dbReference type="ARBA" id="ARBA00022801"/>
    </source>
</evidence>
<feature type="domain" description="DHHA1" evidence="7">
    <location>
        <begin position="365"/>
        <end position="457"/>
    </location>
</feature>
<evidence type="ECO:0000256" key="3">
    <source>
        <dbReference type="ARBA" id="ARBA00022722"/>
    </source>
</evidence>
<dbReference type="GO" id="GO:0006310">
    <property type="term" value="P:DNA recombination"/>
    <property type="evidence" value="ECO:0007669"/>
    <property type="project" value="InterPro"/>
</dbReference>
<evidence type="ECO:0000313" key="10">
    <source>
        <dbReference type="Proteomes" id="UP000285023"/>
    </source>
</evidence>
<evidence type="ECO:0000259" key="6">
    <source>
        <dbReference type="Pfam" id="PF01368"/>
    </source>
</evidence>
<dbReference type="Pfam" id="PF17768">
    <property type="entry name" value="RecJ_OB"/>
    <property type="match status" value="1"/>
</dbReference>
<evidence type="ECO:0000256" key="2">
    <source>
        <dbReference type="ARBA" id="ARBA00019841"/>
    </source>
</evidence>
<dbReference type="GO" id="GO:0006281">
    <property type="term" value="P:DNA repair"/>
    <property type="evidence" value="ECO:0007669"/>
    <property type="project" value="InterPro"/>
</dbReference>
<dbReference type="Gene3D" id="3.90.1640.30">
    <property type="match status" value="1"/>
</dbReference>
<dbReference type="RefSeq" id="WP_119532994.1">
    <property type="nucleotide sequence ID" value="NZ_QXTF01000002.1"/>
</dbReference>
<evidence type="ECO:0000256" key="1">
    <source>
        <dbReference type="ARBA" id="ARBA00005915"/>
    </source>
</evidence>
<comment type="similarity">
    <text evidence="1">Belongs to the RecJ family.</text>
</comment>